<dbReference type="EMBL" id="BMAR01000009">
    <property type="protein sequence ID" value="GFR45091.1"/>
    <property type="molecule type" value="Genomic_DNA"/>
</dbReference>
<dbReference type="GO" id="GO:0016491">
    <property type="term" value="F:oxidoreductase activity"/>
    <property type="evidence" value="ECO:0007669"/>
    <property type="project" value="UniProtKB-KW"/>
</dbReference>
<evidence type="ECO:0000313" key="4">
    <source>
        <dbReference type="Proteomes" id="UP001054857"/>
    </source>
</evidence>
<dbReference type="InterPro" id="IPR036812">
    <property type="entry name" value="NAD(P)_OxRdtase_dom_sf"/>
</dbReference>
<comment type="caution">
    <text evidence="3">The sequence shown here is derived from an EMBL/GenBank/DDBJ whole genome shotgun (WGS) entry which is preliminary data.</text>
</comment>
<dbReference type="Proteomes" id="UP001054857">
    <property type="component" value="Unassembled WGS sequence"/>
</dbReference>
<organism evidence="3 4">
    <name type="scientific">Astrephomene gubernaculifera</name>
    <dbReference type="NCBI Taxonomy" id="47775"/>
    <lineage>
        <taxon>Eukaryota</taxon>
        <taxon>Viridiplantae</taxon>
        <taxon>Chlorophyta</taxon>
        <taxon>core chlorophytes</taxon>
        <taxon>Chlorophyceae</taxon>
        <taxon>CS clade</taxon>
        <taxon>Chlamydomonadales</taxon>
        <taxon>Astrephomenaceae</taxon>
        <taxon>Astrephomene</taxon>
    </lineage>
</organism>
<accession>A0AAD3DSH4</accession>
<dbReference type="AlphaFoldDB" id="A0AAD3DSH4"/>
<keyword evidence="1" id="KW-0560">Oxidoreductase</keyword>
<dbReference type="InterPro" id="IPR023210">
    <property type="entry name" value="NADP_OxRdtase_dom"/>
</dbReference>
<reference evidence="3 4" key="1">
    <citation type="journal article" date="2021" name="Sci. Rep.">
        <title>Genome sequencing of the multicellular alga Astrephomene provides insights into convergent evolution of germ-soma differentiation.</title>
        <authorList>
            <person name="Yamashita S."/>
            <person name="Yamamoto K."/>
            <person name="Matsuzaki R."/>
            <person name="Suzuki S."/>
            <person name="Yamaguchi H."/>
            <person name="Hirooka S."/>
            <person name="Minakuchi Y."/>
            <person name="Miyagishima S."/>
            <person name="Kawachi M."/>
            <person name="Toyoda A."/>
            <person name="Nozaki H."/>
        </authorList>
    </citation>
    <scope>NUCLEOTIDE SEQUENCE [LARGE SCALE GENOMIC DNA]</scope>
    <source>
        <strain evidence="3 4">NIES-4017</strain>
    </source>
</reference>
<dbReference type="PANTHER" id="PTHR43625">
    <property type="entry name" value="AFLATOXIN B1 ALDEHYDE REDUCTASE"/>
    <property type="match status" value="1"/>
</dbReference>
<dbReference type="Gene3D" id="3.20.20.100">
    <property type="entry name" value="NADP-dependent oxidoreductase domain"/>
    <property type="match status" value="1"/>
</dbReference>
<name>A0AAD3DSH4_9CHLO</name>
<gene>
    <name evidence="3" type="ORF">Agub_g6467</name>
</gene>
<evidence type="ECO:0000313" key="3">
    <source>
        <dbReference type="EMBL" id="GFR45091.1"/>
    </source>
</evidence>
<protein>
    <recommendedName>
        <fullName evidence="2">NADP-dependent oxidoreductase domain-containing protein</fullName>
    </recommendedName>
</protein>
<evidence type="ECO:0000256" key="1">
    <source>
        <dbReference type="ARBA" id="ARBA00023002"/>
    </source>
</evidence>
<keyword evidence="4" id="KW-1185">Reference proteome</keyword>
<dbReference type="InterPro" id="IPR050791">
    <property type="entry name" value="Aldo-Keto_reductase"/>
</dbReference>
<sequence length="369" mass="39018">MATEFVNPSGTLGASGISTSRLGYGCMSLSSNLYAGAPPEEEAIVLLRRAYDLGVRLFNTSDLYGPYTNEVLLARAFPLDQYPDVVIATKWGAMFAPGRGIVQDNSRENCRRCCEGALQRLQRPCIDLFTYRGPPDPTSGVSIADTMEECKLLLAEGKIRGVGLSEVSAAQIRQAAAVVPVAAVELEWSLFTRDAEAEIIPTCRELGISMLAYSPLGRGLLTGALRSVEQLSEGDFRRKGSPWFEQIDKNLVLVDRLAALAASKGCTAGQLALAWVMARGPDVFPIPGTRKIANLEENLGALSLLPGLTAGELEQLELAVPAEQVSGTRYGHMAMTFHGAKRAEERQATAAAAAAAGGSSAGGGKAAGV</sequence>
<feature type="domain" description="NADP-dependent oxidoreductase" evidence="2">
    <location>
        <begin position="21"/>
        <end position="304"/>
    </location>
</feature>
<dbReference type="SUPFAM" id="SSF51430">
    <property type="entry name" value="NAD(P)-linked oxidoreductase"/>
    <property type="match status" value="1"/>
</dbReference>
<evidence type="ECO:0000259" key="2">
    <source>
        <dbReference type="Pfam" id="PF00248"/>
    </source>
</evidence>
<dbReference type="PANTHER" id="PTHR43625:SF40">
    <property type="entry name" value="ALDO-KETO REDUCTASE YAKC [NADP(+)]"/>
    <property type="match status" value="1"/>
</dbReference>
<proteinExistence type="predicted"/>
<dbReference type="Pfam" id="PF00248">
    <property type="entry name" value="Aldo_ket_red"/>
    <property type="match status" value="1"/>
</dbReference>
<dbReference type="GO" id="GO:0005737">
    <property type="term" value="C:cytoplasm"/>
    <property type="evidence" value="ECO:0007669"/>
    <property type="project" value="TreeGrafter"/>
</dbReference>